<dbReference type="Proteomes" id="UP000265520">
    <property type="component" value="Unassembled WGS sequence"/>
</dbReference>
<feature type="non-terminal residue" evidence="2">
    <location>
        <position position="121"/>
    </location>
</feature>
<comment type="caution">
    <text evidence="2">The sequence shown here is derived from an EMBL/GenBank/DDBJ whole genome shotgun (WGS) entry which is preliminary data.</text>
</comment>
<dbReference type="AlphaFoldDB" id="A0A392NKS4"/>
<sequence>MTTPYRGRGRGQTGRGGRGNNRLPYQESNIPLIGDWTTVSYNRQLPAPPKKEDKPSSSGKIISYKEMAVNESAAENNNEYFENPVSEKIIYIDDEDLTLTHMDGWSIKTRYLESRGYAGLH</sequence>
<proteinExistence type="predicted"/>
<reference evidence="2 3" key="1">
    <citation type="journal article" date="2018" name="Front. Plant Sci.">
        <title>Red Clover (Trifolium pratense) and Zigzag Clover (T. medium) - A Picture of Genomic Similarities and Differences.</title>
        <authorList>
            <person name="Dluhosova J."/>
            <person name="Istvanek J."/>
            <person name="Nedelnik J."/>
            <person name="Repkova J."/>
        </authorList>
    </citation>
    <scope>NUCLEOTIDE SEQUENCE [LARGE SCALE GENOMIC DNA]</scope>
    <source>
        <strain evidence="3">cv. 10/8</strain>
        <tissue evidence="2">Leaf</tissue>
    </source>
</reference>
<organism evidence="2 3">
    <name type="scientific">Trifolium medium</name>
    <dbReference type="NCBI Taxonomy" id="97028"/>
    <lineage>
        <taxon>Eukaryota</taxon>
        <taxon>Viridiplantae</taxon>
        <taxon>Streptophyta</taxon>
        <taxon>Embryophyta</taxon>
        <taxon>Tracheophyta</taxon>
        <taxon>Spermatophyta</taxon>
        <taxon>Magnoliopsida</taxon>
        <taxon>eudicotyledons</taxon>
        <taxon>Gunneridae</taxon>
        <taxon>Pentapetalae</taxon>
        <taxon>rosids</taxon>
        <taxon>fabids</taxon>
        <taxon>Fabales</taxon>
        <taxon>Fabaceae</taxon>
        <taxon>Papilionoideae</taxon>
        <taxon>50 kb inversion clade</taxon>
        <taxon>NPAAA clade</taxon>
        <taxon>Hologalegina</taxon>
        <taxon>IRL clade</taxon>
        <taxon>Trifolieae</taxon>
        <taxon>Trifolium</taxon>
    </lineage>
</organism>
<protein>
    <submittedName>
        <fullName evidence="2">Uncharacterized protein</fullName>
    </submittedName>
</protein>
<keyword evidence="3" id="KW-1185">Reference proteome</keyword>
<evidence type="ECO:0000256" key="1">
    <source>
        <dbReference type="SAM" id="MobiDB-lite"/>
    </source>
</evidence>
<accession>A0A392NKS4</accession>
<feature type="region of interest" description="Disordered" evidence="1">
    <location>
        <begin position="1"/>
        <end position="29"/>
    </location>
</feature>
<name>A0A392NKS4_9FABA</name>
<feature type="compositionally biased region" description="Gly residues" evidence="1">
    <location>
        <begin position="10"/>
        <end position="19"/>
    </location>
</feature>
<evidence type="ECO:0000313" key="3">
    <source>
        <dbReference type="Proteomes" id="UP000265520"/>
    </source>
</evidence>
<evidence type="ECO:0000313" key="2">
    <source>
        <dbReference type="EMBL" id="MCH99698.1"/>
    </source>
</evidence>
<dbReference type="EMBL" id="LXQA010041060">
    <property type="protein sequence ID" value="MCH99698.1"/>
    <property type="molecule type" value="Genomic_DNA"/>
</dbReference>